<proteinExistence type="predicted"/>
<gene>
    <name evidence="2" type="ORF">HDK90DRAFT_256429</name>
</gene>
<comment type="caution">
    <text evidence="2">The sequence shown here is derived from an EMBL/GenBank/DDBJ whole genome shotgun (WGS) entry which is preliminary data.</text>
</comment>
<evidence type="ECO:0008006" key="4">
    <source>
        <dbReference type="Google" id="ProtNLM"/>
    </source>
</evidence>
<dbReference type="EMBL" id="JBBWRZ010000005">
    <property type="protein sequence ID" value="KAK8235790.1"/>
    <property type="molecule type" value="Genomic_DNA"/>
</dbReference>
<sequence>MKCGSNMVSRLERAPQTPPLCISERRMRVIFGCQNCLDHVSFLPLRPSWWCPPSLPAPTHANQRTVAGGKSFTHGGRLVSQKAPSRGGRRACFGEVSHFPHTYLIYPQKLFPCCHGRGNGIYLVLLDAGHFKNGGAVCCLGRGSLNFLQSRPPRRLSSFLHFSTVVCSFSFYISLLLLSSYVLISLFSQSEQKLLACFALLCGEKKKD</sequence>
<keyword evidence="3" id="KW-1185">Reference proteome</keyword>
<feature type="transmembrane region" description="Helical" evidence="1">
    <location>
        <begin position="159"/>
        <end position="184"/>
    </location>
</feature>
<evidence type="ECO:0000256" key="1">
    <source>
        <dbReference type="SAM" id="Phobius"/>
    </source>
</evidence>
<keyword evidence="1" id="KW-1133">Transmembrane helix</keyword>
<dbReference type="Proteomes" id="UP001492380">
    <property type="component" value="Unassembled WGS sequence"/>
</dbReference>
<protein>
    <recommendedName>
        <fullName evidence="4">Transmembrane protein</fullName>
    </recommendedName>
</protein>
<evidence type="ECO:0000313" key="3">
    <source>
        <dbReference type="Proteomes" id="UP001492380"/>
    </source>
</evidence>
<keyword evidence="1" id="KW-0812">Transmembrane</keyword>
<evidence type="ECO:0000313" key="2">
    <source>
        <dbReference type="EMBL" id="KAK8235790.1"/>
    </source>
</evidence>
<accession>A0ABR1YQS9</accession>
<reference evidence="2 3" key="1">
    <citation type="submission" date="2024-04" db="EMBL/GenBank/DDBJ databases">
        <title>Phyllosticta paracitricarpa is synonymous to the EU quarantine fungus P. citricarpa based on phylogenomic analyses.</title>
        <authorList>
            <consortium name="Lawrence Berkeley National Laboratory"/>
            <person name="Van Ingen-Buijs V.A."/>
            <person name="Van Westerhoven A.C."/>
            <person name="Haridas S."/>
            <person name="Skiadas P."/>
            <person name="Martin F."/>
            <person name="Groenewald J.Z."/>
            <person name="Crous P.W."/>
            <person name="Seidl M.F."/>
        </authorList>
    </citation>
    <scope>NUCLEOTIDE SEQUENCE [LARGE SCALE GENOMIC DNA]</scope>
    <source>
        <strain evidence="2 3">CBS 123374</strain>
    </source>
</reference>
<organism evidence="2 3">
    <name type="scientific">Phyllosticta capitalensis</name>
    <dbReference type="NCBI Taxonomy" id="121624"/>
    <lineage>
        <taxon>Eukaryota</taxon>
        <taxon>Fungi</taxon>
        <taxon>Dikarya</taxon>
        <taxon>Ascomycota</taxon>
        <taxon>Pezizomycotina</taxon>
        <taxon>Dothideomycetes</taxon>
        <taxon>Dothideomycetes incertae sedis</taxon>
        <taxon>Botryosphaeriales</taxon>
        <taxon>Phyllostictaceae</taxon>
        <taxon>Phyllosticta</taxon>
    </lineage>
</organism>
<keyword evidence="1" id="KW-0472">Membrane</keyword>
<name>A0ABR1YQS9_9PEZI</name>